<dbReference type="OrthoDB" id="4846712at2759"/>
<feature type="chain" id="PRO_5003863764" evidence="1">
    <location>
        <begin position="17"/>
        <end position="103"/>
    </location>
</feature>
<evidence type="ECO:0000313" key="2">
    <source>
        <dbReference type="EMBL" id="EKG09999.1"/>
    </source>
</evidence>
<dbReference type="AlphaFoldDB" id="K2RIS7"/>
<evidence type="ECO:0000313" key="3">
    <source>
        <dbReference type="Proteomes" id="UP000007129"/>
    </source>
</evidence>
<dbReference type="VEuPathDB" id="FungiDB:MPH_12915"/>
<feature type="signal peptide" evidence="1">
    <location>
        <begin position="1"/>
        <end position="16"/>
    </location>
</feature>
<gene>
    <name evidence="2" type="ORF">MPH_12915</name>
</gene>
<proteinExistence type="predicted"/>
<comment type="caution">
    <text evidence="2">The sequence shown here is derived from an EMBL/GenBank/DDBJ whole genome shotgun (WGS) entry which is preliminary data.</text>
</comment>
<accession>K2RIS7</accession>
<evidence type="ECO:0000256" key="1">
    <source>
        <dbReference type="SAM" id="SignalP"/>
    </source>
</evidence>
<reference evidence="2 3" key="1">
    <citation type="journal article" date="2012" name="BMC Genomics">
        <title>Tools to kill: Genome of one of the most destructive plant pathogenic fungi Macrophomina phaseolina.</title>
        <authorList>
            <person name="Islam M.S."/>
            <person name="Haque M.S."/>
            <person name="Islam M.M."/>
            <person name="Emdad E.M."/>
            <person name="Halim A."/>
            <person name="Hossen Q.M.M."/>
            <person name="Hossain M.Z."/>
            <person name="Ahmed B."/>
            <person name="Rahim S."/>
            <person name="Rahman M.S."/>
            <person name="Alam M.M."/>
            <person name="Hou S."/>
            <person name="Wan X."/>
            <person name="Saito J.A."/>
            <person name="Alam M."/>
        </authorList>
    </citation>
    <scope>NUCLEOTIDE SEQUENCE [LARGE SCALE GENOMIC DNA]</scope>
    <source>
        <strain evidence="2 3">MS6</strain>
    </source>
</reference>
<protein>
    <submittedName>
        <fullName evidence="2">Uncharacterized protein</fullName>
    </submittedName>
</protein>
<sequence>MRPILALLSLVPLALAAPAQDKPKANEMMVRSLDDLAHVAEGAVVQVCHPNSSSRSADTEDNSQKLKRVKRCEVAAAAPDGAIVNKRAEHPDCEDVPTFITNW</sequence>
<organism evidence="2 3">
    <name type="scientific">Macrophomina phaseolina (strain MS6)</name>
    <name type="common">Charcoal rot fungus</name>
    <dbReference type="NCBI Taxonomy" id="1126212"/>
    <lineage>
        <taxon>Eukaryota</taxon>
        <taxon>Fungi</taxon>
        <taxon>Dikarya</taxon>
        <taxon>Ascomycota</taxon>
        <taxon>Pezizomycotina</taxon>
        <taxon>Dothideomycetes</taxon>
        <taxon>Dothideomycetes incertae sedis</taxon>
        <taxon>Botryosphaeriales</taxon>
        <taxon>Botryosphaeriaceae</taxon>
        <taxon>Macrophomina</taxon>
    </lineage>
</organism>
<dbReference type="InParanoid" id="K2RIS7"/>
<name>K2RIS7_MACPH</name>
<keyword evidence="1" id="KW-0732">Signal</keyword>
<dbReference type="EMBL" id="AHHD01000538">
    <property type="protein sequence ID" value="EKG09999.1"/>
    <property type="molecule type" value="Genomic_DNA"/>
</dbReference>
<dbReference type="Proteomes" id="UP000007129">
    <property type="component" value="Unassembled WGS sequence"/>
</dbReference>
<dbReference type="HOGENOM" id="CLU_2426915_0_0_1"/>